<dbReference type="InterPro" id="IPR013083">
    <property type="entry name" value="Znf_RING/FYVE/PHD"/>
</dbReference>
<evidence type="ECO:0000313" key="11">
    <source>
        <dbReference type="EMBL" id="RWS28031.1"/>
    </source>
</evidence>
<dbReference type="PANTHER" id="PTHR12628:SF21">
    <property type="entry name" value="PHD-TYPE DOMAIN-CONTAINING PROTEIN"/>
    <property type="match status" value="1"/>
</dbReference>
<comment type="subcellular location">
    <subcellularLocation>
        <location evidence="1">Nucleus</location>
    </subcellularLocation>
</comment>
<dbReference type="InterPro" id="IPR001965">
    <property type="entry name" value="Znf_PHD"/>
</dbReference>
<dbReference type="Pfam" id="PF14061">
    <property type="entry name" value="Mtf2_C"/>
    <property type="match status" value="1"/>
</dbReference>
<feature type="compositionally biased region" description="Basic residues" evidence="9">
    <location>
        <begin position="358"/>
        <end position="368"/>
    </location>
</feature>
<evidence type="ECO:0000313" key="12">
    <source>
        <dbReference type="Proteomes" id="UP000288716"/>
    </source>
</evidence>
<evidence type="ECO:0000256" key="4">
    <source>
        <dbReference type="ARBA" id="ARBA00022771"/>
    </source>
</evidence>
<proteinExistence type="predicted"/>
<comment type="caution">
    <text evidence="11">The sequence shown here is derived from an EMBL/GenBank/DDBJ whole genome shotgun (WGS) entry which is preliminary data.</text>
</comment>
<dbReference type="InterPro" id="IPR011011">
    <property type="entry name" value="Znf_FYVE_PHD"/>
</dbReference>
<evidence type="ECO:0000259" key="10">
    <source>
        <dbReference type="PROSITE" id="PS50016"/>
    </source>
</evidence>
<evidence type="ECO:0000256" key="5">
    <source>
        <dbReference type="ARBA" id="ARBA00022833"/>
    </source>
</evidence>
<reference evidence="11 12" key="1">
    <citation type="journal article" date="2018" name="Gigascience">
        <title>Genomes of trombidid mites reveal novel predicted allergens and laterally-transferred genes associated with secondary metabolism.</title>
        <authorList>
            <person name="Dong X."/>
            <person name="Chaisiri K."/>
            <person name="Xia D."/>
            <person name="Armstrong S.D."/>
            <person name="Fang Y."/>
            <person name="Donnelly M.J."/>
            <person name="Kadowaki T."/>
            <person name="McGarry J.W."/>
            <person name="Darby A.C."/>
            <person name="Makepeace B.L."/>
        </authorList>
    </citation>
    <scope>NUCLEOTIDE SEQUENCE [LARGE SCALE GENOMIC DNA]</scope>
    <source>
        <strain evidence="11">UoL-UT</strain>
    </source>
</reference>
<dbReference type="GO" id="GO:0003677">
    <property type="term" value="F:DNA binding"/>
    <property type="evidence" value="ECO:0007669"/>
    <property type="project" value="TreeGrafter"/>
</dbReference>
<keyword evidence="3" id="KW-0677">Repeat</keyword>
<dbReference type="EMBL" id="NCKV01001621">
    <property type="protein sequence ID" value="RWS28031.1"/>
    <property type="molecule type" value="Genomic_DNA"/>
</dbReference>
<dbReference type="STRING" id="299467.A0A443SKH6"/>
<dbReference type="Gene3D" id="3.90.980.20">
    <property type="match status" value="1"/>
</dbReference>
<gene>
    <name evidence="11" type="ORF">B4U80_01666</name>
</gene>
<dbReference type="GO" id="GO:0008270">
    <property type="term" value="F:zinc ion binding"/>
    <property type="evidence" value="ECO:0007669"/>
    <property type="project" value="UniProtKB-KW"/>
</dbReference>
<feature type="region of interest" description="Disordered" evidence="9">
    <location>
        <begin position="272"/>
        <end position="300"/>
    </location>
</feature>
<evidence type="ECO:0000256" key="8">
    <source>
        <dbReference type="PROSITE-ProRule" id="PRU00146"/>
    </source>
</evidence>
<feature type="region of interest" description="Disordered" evidence="9">
    <location>
        <begin position="450"/>
        <end position="469"/>
    </location>
</feature>
<keyword evidence="12" id="KW-1185">Reference proteome</keyword>
<dbReference type="PANTHER" id="PTHR12628">
    <property type="entry name" value="POLYCOMB-LIKE TRANSCRIPTION FACTOR"/>
    <property type="match status" value="1"/>
</dbReference>
<dbReference type="SUPFAM" id="SSF57903">
    <property type="entry name" value="FYVE/PHD zinc finger"/>
    <property type="match status" value="2"/>
</dbReference>
<evidence type="ECO:0000256" key="3">
    <source>
        <dbReference type="ARBA" id="ARBA00022737"/>
    </source>
</evidence>
<dbReference type="GO" id="GO:0005634">
    <property type="term" value="C:nucleus"/>
    <property type="evidence" value="ECO:0007669"/>
    <property type="project" value="UniProtKB-SubCell"/>
</dbReference>
<name>A0A443SKH6_9ACAR</name>
<dbReference type="Pfam" id="PF00628">
    <property type="entry name" value="PHD"/>
    <property type="match status" value="1"/>
</dbReference>
<dbReference type="Gene3D" id="3.30.40.10">
    <property type="entry name" value="Zinc/RING finger domain, C3HC4 (zinc finger)"/>
    <property type="match status" value="1"/>
</dbReference>
<evidence type="ECO:0000256" key="9">
    <source>
        <dbReference type="SAM" id="MobiDB-lite"/>
    </source>
</evidence>
<evidence type="ECO:0000256" key="7">
    <source>
        <dbReference type="ARBA" id="ARBA00023242"/>
    </source>
</evidence>
<evidence type="ECO:0000256" key="2">
    <source>
        <dbReference type="ARBA" id="ARBA00022723"/>
    </source>
</evidence>
<keyword evidence="4 8" id="KW-0863">Zinc-finger</keyword>
<dbReference type="InterPro" id="IPR019786">
    <property type="entry name" value="Zinc_finger_PHD-type_CS"/>
</dbReference>
<dbReference type="Proteomes" id="UP000288716">
    <property type="component" value="Unassembled WGS sequence"/>
</dbReference>
<keyword evidence="5" id="KW-0862">Zinc</keyword>
<dbReference type="PROSITE" id="PS01359">
    <property type="entry name" value="ZF_PHD_1"/>
    <property type="match status" value="2"/>
</dbReference>
<dbReference type="InterPro" id="IPR042014">
    <property type="entry name" value="MTF2_PHD1"/>
</dbReference>
<dbReference type="PROSITE" id="PS50016">
    <property type="entry name" value="ZF_PHD_2"/>
    <property type="match status" value="1"/>
</dbReference>
<keyword evidence="2" id="KW-0479">Metal-binding</keyword>
<feature type="compositionally biased region" description="Low complexity" evidence="9">
    <location>
        <begin position="327"/>
        <end position="354"/>
    </location>
</feature>
<protein>
    <submittedName>
        <fullName evidence="11">Metal-response element-binding transcription factor 2-like protein</fullName>
    </submittedName>
</protein>
<evidence type="ECO:0000256" key="6">
    <source>
        <dbReference type="ARBA" id="ARBA00022853"/>
    </source>
</evidence>
<accession>A0A443SKH6</accession>
<evidence type="ECO:0000256" key="1">
    <source>
        <dbReference type="ARBA" id="ARBA00004123"/>
    </source>
</evidence>
<dbReference type="OrthoDB" id="6510181at2759"/>
<keyword evidence="7" id="KW-0539">Nucleus</keyword>
<dbReference type="InterPro" id="IPR025894">
    <property type="entry name" value="Mtf2_C_dom"/>
</dbReference>
<dbReference type="GO" id="GO:0045814">
    <property type="term" value="P:negative regulation of gene expression, epigenetic"/>
    <property type="evidence" value="ECO:0007669"/>
    <property type="project" value="TreeGrafter"/>
</dbReference>
<dbReference type="CDD" id="cd15578">
    <property type="entry name" value="PHD1_MTF2"/>
    <property type="match status" value="1"/>
</dbReference>
<sequence length="495" mass="55780">MSDSDILCTVCHDGSSKTPNEIVICDICNQGYHQLCHKPSISDAILKPDVPWNCRKCVFALAAKEGGAEKDTAVGESMTQMKTVLPYDLKSLCWDSSHYVNQQNTYCYCGGPGEYFSKMLQCHQCFQWFHEACIQALDVPLLYGDHYYNFMCAVCNKGKEYVKRIIMKWSDMVALVLHNLSYCNDKVYFDVYAEIIPFIRSNCERLKLNVDLKKMKEKELSERVVKILCDNSSKFLSCGKDGKKKHLWALNTKAQSTRKGIIFAPPFAVSGDNSLRSSKIQNSSTHDRTSARMCSSPKKSSVPFPMVYGACRKGPSIYPKPSPQKLRSSASSAISCAASTTSNSSSNARTTSRSDSLRKRKHPTKMKAKSGSSITSDNSDCEASGTATLDSFIPMPDNFDGTNNPFYDLEGQQKERKYRKLIDSKDYRIINSSSSSKFTLQRINVSEKDDESSAFLSQEELNEESVQREKEKYTVLARRMTKDGKVEYLLEWDTN</sequence>
<feature type="domain" description="PHD-type" evidence="10">
    <location>
        <begin position="5"/>
        <end position="60"/>
    </location>
</feature>
<dbReference type="GO" id="GO:0003682">
    <property type="term" value="F:chromatin binding"/>
    <property type="evidence" value="ECO:0007669"/>
    <property type="project" value="TreeGrafter"/>
</dbReference>
<dbReference type="VEuPathDB" id="VectorBase:LDEU004008"/>
<feature type="compositionally biased region" description="Polar residues" evidence="9">
    <location>
        <begin position="272"/>
        <end position="284"/>
    </location>
</feature>
<dbReference type="SMART" id="SM00249">
    <property type="entry name" value="PHD"/>
    <property type="match status" value="2"/>
</dbReference>
<keyword evidence="6" id="KW-0156">Chromatin regulator</keyword>
<dbReference type="AlphaFoldDB" id="A0A443SKH6"/>
<feature type="region of interest" description="Disordered" evidence="9">
    <location>
        <begin position="318"/>
        <end position="382"/>
    </location>
</feature>
<organism evidence="11 12">
    <name type="scientific">Leptotrombidium deliense</name>
    <dbReference type="NCBI Taxonomy" id="299467"/>
    <lineage>
        <taxon>Eukaryota</taxon>
        <taxon>Metazoa</taxon>
        <taxon>Ecdysozoa</taxon>
        <taxon>Arthropoda</taxon>
        <taxon>Chelicerata</taxon>
        <taxon>Arachnida</taxon>
        <taxon>Acari</taxon>
        <taxon>Acariformes</taxon>
        <taxon>Trombidiformes</taxon>
        <taxon>Prostigmata</taxon>
        <taxon>Anystina</taxon>
        <taxon>Parasitengona</taxon>
        <taxon>Trombiculoidea</taxon>
        <taxon>Trombiculidae</taxon>
        <taxon>Leptotrombidium</taxon>
    </lineage>
</organism>
<dbReference type="InterPro" id="IPR019787">
    <property type="entry name" value="Znf_PHD-finger"/>
</dbReference>